<sequence>MASIKYDLPLIPLRDVVVFPGVVSTLFVGRDKSISALNAAMAG</sequence>
<organism evidence="2">
    <name type="scientific">marine metagenome</name>
    <dbReference type="NCBI Taxonomy" id="408172"/>
    <lineage>
        <taxon>unclassified sequences</taxon>
        <taxon>metagenomes</taxon>
        <taxon>ecological metagenomes</taxon>
    </lineage>
</organism>
<name>A0A382EGV1_9ZZZZ</name>
<reference evidence="2" key="1">
    <citation type="submission" date="2018-05" db="EMBL/GenBank/DDBJ databases">
        <authorList>
            <person name="Lanie J.A."/>
            <person name="Ng W.-L."/>
            <person name="Kazmierczak K.M."/>
            <person name="Andrzejewski T.M."/>
            <person name="Davidsen T.M."/>
            <person name="Wayne K.J."/>
            <person name="Tettelin H."/>
            <person name="Glass J.I."/>
            <person name="Rusch D."/>
            <person name="Podicherti R."/>
            <person name="Tsui H.-C.T."/>
            <person name="Winkler M.E."/>
        </authorList>
    </citation>
    <scope>NUCLEOTIDE SEQUENCE</scope>
</reference>
<gene>
    <name evidence="2" type="ORF">METZ01_LOCUS202158</name>
</gene>
<dbReference type="InterPro" id="IPR046336">
    <property type="entry name" value="Lon_prtase_N_sf"/>
</dbReference>
<proteinExistence type="predicted"/>
<feature type="domain" description="Lon N-terminal" evidence="1">
    <location>
        <begin position="8"/>
        <end position="43"/>
    </location>
</feature>
<dbReference type="Gene3D" id="2.30.130.40">
    <property type="entry name" value="LON domain-like"/>
    <property type="match status" value="1"/>
</dbReference>
<dbReference type="InterPro" id="IPR003111">
    <property type="entry name" value="Lon_prtase_N"/>
</dbReference>
<feature type="non-terminal residue" evidence="2">
    <location>
        <position position="43"/>
    </location>
</feature>
<dbReference type="PROSITE" id="PS51787">
    <property type="entry name" value="LON_N"/>
    <property type="match status" value="1"/>
</dbReference>
<evidence type="ECO:0000259" key="1">
    <source>
        <dbReference type="PROSITE" id="PS51787"/>
    </source>
</evidence>
<dbReference type="InterPro" id="IPR015947">
    <property type="entry name" value="PUA-like_sf"/>
</dbReference>
<dbReference type="SUPFAM" id="SSF88697">
    <property type="entry name" value="PUA domain-like"/>
    <property type="match status" value="1"/>
</dbReference>
<evidence type="ECO:0000313" key="2">
    <source>
        <dbReference type="EMBL" id="SVB49304.1"/>
    </source>
</evidence>
<dbReference type="EMBL" id="UINC01044193">
    <property type="protein sequence ID" value="SVB49304.1"/>
    <property type="molecule type" value="Genomic_DNA"/>
</dbReference>
<protein>
    <recommendedName>
        <fullName evidence="1">Lon N-terminal domain-containing protein</fullName>
    </recommendedName>
</protein>
<dbReference type="AlphaFoldDB" id="A0A382EGV1"/>
<accession>A0A382EGV1</accession>
<dbReference type="Pfam" id="PF02190">
    <property type="entry name" value="LON_substr_bdg"/>
    <property type="match status" value="1"/>
</dbReference>